<dbReference type="GeneID" id="60376328"/>
<evidence type="ECO:0000256" key="2">
    <source>
        <dbReference type="ARBA" id="ARBA00004370"/>
    </source>
</evidence>
<dbReference type="SMART" id="SM00388">
    <property type="entry name" value="HisKA"/>
    <property type="match status" value="1"/>
</dbReference>
<dbReference type="InterPro" id="IPR004358">
    <property type="entry name" value="Sig_transdc_His_kin-like_C"/>
</dbReference>
<comment type="caution">
    <text evidence="11">The sequence shown here is derived from an EMBL/GenBank/DDBJ whole genome shotgun (WGS) entry which is preliminary data.</text>
</comment>
<evidence type="ECO:0000256" key="8">
    <source>
        <dbReference type="ARBA" id="ARBA00022989"/>
    </source>
</evidence>
<dbReference type="InterPro" id="IPR036890">
    <property type="entry name" value="HATPase_C_sf"/>
</dbReference>
<evidence type="ECO:0000256" key="4">
    <source>
        <dbReference type="ARBA" id="ARBA00022553"/>
    </source>
</evidence>
<evidence type="ECO:0000256" key="9">
    <source>
        <dbReference type="ARBA" id="ARBA00023012"/>
    </source>
</evidence>
<dbReference type="PRINTS" id="PR00344">
    <property type="entry name" value="BCTRLSENSOR"/>
</dbReference>
<dbReference type="PANTHER" id="PTHR45436:SF8">
    <property type="entry name" value="HISTIDINE KINASE"/>
    <property type="match status" value="1"/>
</dbReference>
<dbReference type="EC" id="2.7.13.3" evidence="3"/>
<evidence type="ECO:0000256" key="10">
    <source>
        <dbReference type="ARBA" id="ARBA00023136"/>
    </source>
</evidence>
<dbReference type="GO" id="GO:0000155">
    <property type="term" value="F:phosphorelay sensor kinase activity"/>
    <property type="evidence" value="ECO:0007669"/>
    <property type="project" value="InterPro"/>
</dbReference>
<dbReference type="eggNOG" id="COG2770">
    <property type="taxonomic scope" value="Bacteria"/>
</dbReference>
<dbReference type="SMART" id="SM00304">
    <property type="entry name" value="HAMP"/>
    <property type="match status" value="1"/>
</dbReference>
<dbReference type="GO" id="GO:0005886">
    <property type="term" value="C:plasma membrane"/>
    <property type="evidence" value="ECO:0007669"/>
    <property type="project" value="TreeGrafter"/>
</dbReference>
<organism evidence="11 12">
    <name type="scientific">Acetobacter pasteurianus</name>
    <name type="common">Acetobacter turbidans</name>
    <dbReference type="NCBI Taxonomy" id="438"/>
    <lineage>
        <taxon>Bacteria</taxon>
        <taxon>Pseudomonadati</taxon>
        <taxon>Pseudomonadota</taxon>
        <taxon>Alphaproteobacteria</taxon>
        <taxon>Acetobacterales</taxon>
        <taxon>Acetobacteraceae</taxon>
        <taxon>Acetobacter</taxon>
    </lineage>
</organism>
<proteinExistence type="predicted"/>
<dbReference type="OrthoDB" id="9815202at2"/>
<dbReference type="EMBL" id="LYUD01000099">
    <property type="protein sequence ID" value="OAZ72787.1"/>
    <property type="molecule type" value="Genomic_DNA"/>
</dbReference>
<dbReference type="SUPFAM" id="SSF158472">
    <property type="entry name" value="HAMP domain-like"/>
    <property type="match status" value="1"/>
</dbReference>
<evidence type="ECO:0000256" key="3">
    <source>
        <dbReference type="ARBA" id="ARBA00012438"/>
    </source>
</evidence>
<dbReference type="eggNOG" id="COG5002">
    <property type="taxonomic scope" value="Bacteria"/>
</dbReference>
<keyword evidence="9" id="KW-0902">Two-component regulatory system</keyword>
<dbReference type="InterPro" id="IPR003661">
    <property type="entry name" value="HisK_dim/P_dom"/>
</dbReference>
<keyword evidence="6" id="KW-0812">Transmembrane</keyword>
<accession>A0A1A0DDQ6</accession>
<dbReference type="PANTHER" id="PTHR45436">
    <property type="entry name" value="SENSOR HISTIDINE KINASE YKOH"/>
    <property type="match status" value="1"/>
</dbReference>
<keyword evidence="8" id="KW-1133">Transmembrane helix</keyword>
<dbReference type="InterPro" id="IPR050428">
    <property type="entry name" value="TCS_sensor_his_kinase"/>
</dbReference>
<dbReference type="SMART" id="SM00387">
    <property type="entry name" value="HATPase_c"/>
    <property type="match status" value="1"/>
</dbReference>
<dbReference type="PROSITE" id="PS50109">
    <property type="entry name" value="HIS_KIN"/>
    <property type="match status" value="1"/>
</dbReference>
<comment type="subcellular location">
    <subcellularLocation>
        <location evidence="2">Membrane</location>
    </subcellularLocation>
</comment>
<name>A0A1A0DDQ6_ACEPA</name>
<evidence type="ECO:0000313" key="11">
    <source>
        <dbReference type="EMBL" id="OAZ72787.1"/>
    </source>
</evidence>
<dbReference type="Gene3D" id="3.30.565.10">
    <property type="entry name" value="Histidine kinase-like ATPase, C-terminal domain"/>
    <property type="match status" value="1"/>
</dbReference>
<keyword evidence="7 11" id="KW-0418">Kinase</keyword>
<dbReference type="Gene3D" id="6.10.340.10">
    <property type="match status" value="1"/>
</dbReference>
<evidence type="ECO:0000313" key="12">
    <source>
        <dbReference type="Proteomes" id="UP000093796"/>
    </source>
</evidence>
<dbReference type="Pfam" id="PF02518">
    <property type="entry name" value="HATPase_c"/>
    <property type="match status" value="1"/>
</dbReference>
<dbReference type="CDD" id="cd00082">
    <property type="entry name" value="HisKA"/>
    <property type="match status" value="1"/>
</dbReference>
<dbReference type="SUPFAM" id="SSF55874">
    <property type="entry name" value="ATPase domain of HSP90 chaperone/DNA topoisomerase II/histidine kinase"/>
    <property type="match status" value="1"/>
</dbReference>
<evidence type="ECO:0000256" key="7">
    <source>
        <dbReference type="ARBA" id="ARBA00022777"/>
    </source>
</evidence>
<dbReference type="CDD" id="cd06225">
    <property type="entry name" value="HAMP"/>
    <property type="match status" value="1"/>
</dbReference>
<dbReference type="InterPro" id="IPR036097">
    <property type="entry name" value="HisK_dim/P_sf"/>
</dbReference>
<gene>
    <name evidence="11" type="ORF">SRCM100623_01330</name>
</gene>
<comment type="catalytic activity">
    <reaction evidence="1">
        <text>ATP + protein L-histidine = ADP + protein N-phospho-L-histidine.</text>
        <dbReference type="EC" id="2.7.13.3"/>
    </reaction>
</comment>
<dbReference type="OMA" id="KGVCDNI"/>
<dbReference type="InterPro" id="IPR003594">
    <property type="entry name" value="HATPase_dom"/>
</dbReference>
<protein>
    <recommendedName>
        <fullName evidence="3">histidine kinase</fullName>
        <ecNumber evidence="3">2.7.13.3</ecNumber>
    </recommendedName>
</protein>
<keyword evidence="10" id="KW-0472">Membrane</keyword>
<dbReference type="Pfam" id="PF00512">
    <property type="entry name" value="HisKA"/>
    <property type="match status" value="1"/>
</dbReference>
<dbReference type="AlphaFoldDB" id="A0A1A0DDQ6"/>
<dbReference type="SUPFAM" id="SSF47384">
    <property type="entry name" value="Homodimeric domain of signal transducing histidine kinase"/>
    <property type="match status" value="1"/>
</dbReference>
<dbReference type="InterPro" id="IPR005467">
    <property type="entry name" value="His_kinase_dom"/>
</dbReference>
<evidence type="ECO:0000256" key="6">
    <source>
        <dbReference type="ARBA" id="ARBA00022692"/>
    </source>
</evidence>
<keyword evidence="5 11" id="KW-0808">Transferase</keyword>
<keyword evidence="4" id="KW-0597">Phosphoprotein</keyword>
<evidence type="ECO:0000256" key="5">
    <source>
        <dbReference type="ARBA" id="ARBA00022679"/>
    </source>
</evidence>
<dbReference type="RefSeq" id="WP_003622671.1">
    <property type="nucleotide sequence ID" value="NZ_BSCN01000008.1"/>
</dbReference>
<dbReference type="PROSITE" id="PS50885">
    <property type="entry name" value="HAMP"/>
    <property type="match status" value="1"/>
</dbReference>
<dbReference type="InterPro" id="IPR003660">
    <property type="entry name" value="HAMP_dom"/>
</dbReference>
<dbReference type="Pfam" id="PF00672">
    <property type="entry name" value="HAMP"/>
    <property type="match status" value="1"/>
</dbReference>
<dbReference type="Proteomes" id="UP000093796">
    <property type="component" value="Unassembled WGS sequence"/>
</dbReference>
<dbReference type="PATRIC" id="fig|438.15.peg.1509"/>
<evidence type="ECO:0000256" key="1">
    <source>
        <dbReference type="ARBA" id="ARBA00000085"/>
    </source>
</evidence>
<sequence>MFLTELFRTATFRITLMALAAMAGVMVMQFGLVYAQLEAVESRRSTELLKGEAELLAQMSPEHLEYVIRRRATDDLRLIINSAGLFDSGHALIAGDLRTWPKGLKADGKPHNVEIYPEEGDSYPLRVLAEKLPDGTILVLGRSFHLLSEQKLMLRHTMLVAAIPTFVFALFLGIVLSHRALSRVKEMHEAIDRIMAGDIHERLPAAKERDDLERLAGSVNRMLDRLERLMDDMREVGNDIAHDLRTPLSRMRARLERALSAGAADPAALEAAVGRAVDDLDQCLGIITALLRIAEIENSRRKAGFGQVLLADLVADVFDLYEPIAEMEDKVLVAKEGEAPCFVWGDRHLLIELLANLVDNAIKFTPEGGRITLGSQRINGAASLFVTDTGVGIAPAEREAVLSRFYRSDKSRHVPGSGLGLSLVCAIAHLHEAHVTIETGAEGIGTCFRITFPSAFLQKVEDCT</sequence>
<dbReference type="Gene3D" id="1.10.287.130">
    <property type="match status" value="1"/>
</dbReference>
<reference evidence="11 12" key="1">
    <citation type="submission" date="2016-05" db="EMBL/GenBank/DDBJ databases">
        <title>Genome sequencing of Acetobacter pasteurianus strain SRCM100623.</title>
        <authorList>
            <person name="Song Y.R."/>
        </authorList>
    </citation>
    <scope>NUCLEOTIDE SEQUENCE [LARGE SCALE GENOMIC DNA]</scope>
    <source>
        <strain evidence="11 12">SRCM100623</strain>
    </source>
</reference>